<evidence type="ECO:0000313" key="1">
    <source>
        <dbReference type="EMBL" id="ABK77544.1"/>
    </source>
</evidence>
<accession>A0RW27</accession>
<dbReference type="EMBL" id="DP000238">
    <property type="protein sequence ID" value="ABK77544.1"/>
    <property type="molecule type" value="Genomic_DNA"/>
</dbReference>
<reference evidence="1 2" key="1">
    <citation type="journal article" date="2006" name="Proc. Natl. Acad. Sci. U.S.A.">
        <title>Genomic analysis of the uncultivated marine crenarchaeote Cenarchaeum symbiosum.</title>
        <authorList>
            <person name="Hallam S.J."/>
            <person name="Konstantinidis K.T."/>
            <person name="Putnam N."/>
            <person name="Schleper C."/>
            <person name="Watanabe Y."/>
            <person name="Sugahara J."/>
            <person name="Preston C."/>
            <person name="de la Torre J."/>
            <person name="Richardson P.M."/>
            <person name="DeLong E.F."/>
        </authorList>
    </citation>
    <scope>NUCLEOTIDE SEQUENCE [LARGE SCALE GENOMIC DNA]</scope>
    <source>
        <strain evidence="2">A</strain>
    </source>
</reference>
<evidence type="ECO:0000313" key="2">
    <source>
        <dbReference type="Proteomes" id="UP000000758"/>
    </source>
</evidence>
<keyword evidence="2" id="KW-1185">Reference proteome</keyword>
<dbReference type="AlphaFoldDB" id="A0RW27"/>
<dbReference type="STRING" id="414004.CENSYa_0912"/>
<organism evidence="1 2">
    <name type="scientific">Cenarchaeum symbiosum (strain A)</name>
    <dbReference type="NCBI Taxonomy" id="414004"/>
    <lineage>
        <taxon>Archaea</taxon>
        <taxon>Nitrososphaerota</taxon>
        <taxon>Candidatus Cenarchaeales</taxon>
        <taxon>Candidatus Cenarchaeaceae</taxon>
        <taxon>Candidatus Cenarchaeum</taxon>
    </lineage>
</organism>
<dbReference type="KEGG" id="csy:CENSYa_0912"/>
<dbReference type="HOGENOM" id="CLU_2968278_0_0_2"/>
<sequence>MVMGARLGTRIQGRLKAREPSNCAWPAHQPAVSITITGSGRLGGRCMLPFFFKVLYKG</sequence>
<gene>
    <name evidence="1" type="ordered locus">CENSYa_0912</name>
</gene>
<name>A0RW27_CENSY</name>
<protein>
    <submittedName>
        <fullName evidence="1">Uncharacterized protein</fullName>
    </submittedName>
</protein>
<dbReference type="EnsemblBacteria" id="ABK77544">
    <property type="protein sequence ID" value="ABK77544"/>
    <property type="gene ID" value="CENSYa_0912"/>
</dbReference>
<proteinExistence type="predicted"/>
<dbReference type="Proteomes" id="UP000000758">
    <property type="component" value="Chromosome"/>
</dbReference>